<feature type="transmembrane region" description="Helical" evidence="3">
    <location>
        <begin position="642"/>
        <end position="662"/>
    </location>
</feature>
<organism evidence="5 6">
    <name type="scientific">Modestobacter italicus (strain DSM 44449 / CECT 9708 / BC 501)</name>
    <dbReference type="NCBI Taxonomy" id="2732864"/>
    <lineage>
        <taxon>Bacteria</taxon>
        <taxon>Bacillati</taxon>
        <taxon>Actinomycetota</taxon>
        <taxon>Actinomycetes</taxon>
        <taxon>Geodermatophilales</taxon>
        <taxon>Geodermatophilaceae</taxon>
        <taxon>Modestobacter</taxon>
    </lineage>
</organism>
<dbReference type="GO" id="GO:0031177">
    <property type="term" value="F:phosphopantetheine binding"/>
    <property type="evidence" value="ECO:0007669"/>
    <property type="project" value="InterPro"/>
</dbReference>
<feature type="domain" description="Carrier" evidence="4">
    <location>
        <begin position="549"/>
        <end position="627"/>
    </location>
</feature>
<evidence type="ECO:0000256" key="2">
    <source>
        <dbReference type="ARBA" id="ARBA00022553"/>
    </source>
</evidence>
<accession>I4EV43</accession>
<dbReference type="Pfam" id="PF00550">
    <property type="entry name" value="PP-binding"/>
    <property type="match status" value="1"/>
</dbReference>
<keyword evidence="3" id="KW-1133">Transmembrane helix</keyword>
<dbReference type="Gene3D" id="3.30.300.30">
    <property type="match status" value="1"/>
</dbReference>
<dbReference type="SUPFAM" id="SSF47336">
    <property type="entry name" value="ACP-like"/>
    <property type="match status" value="1"/>
</dbReference>
<dbReference type="Gene3D" id="1.10.1200.10">
    <property type="entry name" value="ACP-like"/>
    <property type="match status" value="1"/>
</dbReference>
<dbReference type="InterPro" id="IPR020845">
    <property type="entry name" value="AMP-binding_CS"/>
</dbReference>
<reference evidence="5 6" key="1">
    <citation type="journal article" date="2012" name="J. Bacteriol.">
        <title>Genome Sequence of Radiation-Resistant Modestobacter marinus Strain BC501, a Representative Actinobacterium That Thrives on Calcareous Stone Surfaces.</title>
        <authorList>
            <person name="Normand P."/>
            <person name="Gury J."/>
            <person name="Pujic P."/>
            <person name="Chouaia B."/>
            <person name="Crotti E."/>
            <person name="Brusetti L."/>
            <person name="Daffonchio D."/>
            <person name="Vacherie B."/>
            <person name="Barbe V."/>
            <person name="Medigue C."/>
            <person name="Calteau A."/>
            <person name="Ghodhbane-Gtari F."/>
            <person name="Essoussi I."/>
            <person name="Nouioui I."/>
            <person name="Abbassi-Ghozzi I."/>
            <person name="Gtari M."/>
        </authorList>
    </citation>
    <scope>NUCLEOTIDE SEQUENCE [LARGE SCALE GENOMIC DNA]</scope>
    <source>
        <strain evidence="6">BC 501</strain>
    </source>
</reference>
<evidence type="ECO:0000256" key="3">
    <source>
        <dbReference type="SAM" id="Phobius"/>
    </source>
</evidence>
<dbReference type="InterPro" id="IPR042099">
    <property type="entry name" value="ANL_N_sf"/>
</dbReference>
<keyword evidence="3" id="KW-0472">Membrane</keyword>
<dbReference type="InterPro" id="IPR025110">
    <property type="entry name" value="AMP-bd_C"/>
</dbReference>
<dbReference type="InterPro" id="IPR009081">
    <property type="entry name" value="PP-bd_ACP"/>
</dbReference>
<dbReference type="Pfam" id="PF13193">
    <property type="entry name" value="AMP-binding_C"/>
    <property type="match status" value="1"/>
</dbReference>
<dbReference type="GO" id="GO:0016874">
    <property type="term" value="F:ligase activity"/>
    <property type="evidence" value="ECO:0007669"/>
    <property type="project" value="UniProtKB-KW"/>
</dbReference>
<gene>
    <name evidence="5" type="ordered locus">MODMU_1819</name>
</gene>
<dbReference type="InterPro" id="IPR036736">
    <property type="entry name" value="ACP-like_sf"/>
</dbReference>
<sequence>MYPNVYTGERMSGGNQGTGGDVAYRTTASGLAPLAESDADGRLIDRLVDVALAQPEVVALADARRVLRYGELLDAAEVVRAAVAGAAEPGAPVAVLRRPGVAAVVAVVGVIAAGQPVLVLDPTTPVARLRHYVEAAGAEVCVADAEGAEVATEVCPTVLVPEDAVPPAHPCPEQAAASLRSAPTGPADPVAVVFTSGSTGRPKGVFSDSRGLLHDAWTNSVATGCYAAGDVVANLLPLGFDAGLRGALAGLVVGATQRLFDPRTRSITELPGWLDEVGATVFLASPAILRGLVSTLPPGRTLDTLAMVTMAGETVHGSELAAIRSVVGPACEIRNRYGSTETGLIAEFILRPEDPAPSGATPVGWPVAGLRLQVQGADGALHDQGTGRLVVSSRWLSRGYWGERELTDAVYTDGVDGVRSYLTSDTATIAEDGCMRLLGRTDHSVKVRGHLVEPGEIDAVLFAHPDITEAVVVGVAAPTTGRVHLVAYVVPATPRLDAATVRRVVGEALPTFMIPQEVVLLPALPRTERGKLDRAALPPAPGLALSATTPRSDWERVVSGLVARVLELDTVGMDDDFFELGGDSLAAEALLAALAEELGVPGRELSAELLMEHPTVKDFAAAVDRRRSELPPPASQRARPDAPVALAFVAGAGVMALVQAVVRRLRTR</sequence>
<dbReference type="OrthoDB" id="2472181at2"/>
<keyword evidence="2" id="KW-0597">Phosphoprotein</keyword>
<dbReference type="PANTHER" id="PTHR44845:SF6">
    <property type="entry name" value="BETA-ALANINE-ACTIVATING ENZYME"/>
    <property type="match status" value="1"/>
</dbReference>
<keyword evidence="3" id="KW-0812">Transmembrane</keyword>
<dbReference type="Proteomes" id="UP000006461">
    <property type="component" value="Chromosome"/>
</dbReference>
<dbReference type="PROSITE" id="PS50075">
    <property type="entry name" value="CARRIER"/>
    <property type="match status" value="1"/>
</dbReference>
<dbReference type="Gene3D" id="3.40.50.12780">
    <property type="entry name" value="N-terminal domain of ligase-like"/>
    <property type="match status" value="1"/>
</dbReference>
<dbReference type="HOGENOM" id="CLU_000022_2_12_11"/>
<proteinExistence type="predicted"/>
<keyword evidence="1" id="KW-0596">Phosphopantetheine</keyword>
<dbReference type="InterPro" id="IPR000873">
    <property type="entry name" value="AMP-dep_synth/lig_dom"/>
</dbReference>
<name>I4EV43_MODI5</name>
<dbReference type="Pfam" id="PF00501">
    <property type="entry name" value="AMP-binding"/>
    <property type="match status" value="1"/>
</dbReference>
<protein>
    <submittedName>
        <fullName evidence="5">AMP-dependent synthetase and ligase</fullName>
    </submittedName>
</protein>
<evidence type="ECO:0000313" key="6">
    <source>
        <dbReference type="Proteomes" id="UP000006461"/>
    </source>
</evidence>
<evidence type="ECO:0000256" key="1">
    <source>
        <dbReference type="ARBA" id="ARBA00022450"/>
    </source>
</evidence>
<evidence type="ECO:0000313" key="5">
    <source>
        <dbReference type="EMBL" id="CCH87256.1"/>
    </source>
</evidence>
<dbReference type="EMBL" id="FO203431">
    <property type="protein sequence ID" value="CCH87256.1"/>
    <property type="molecule type" value="Genomic_DNA"/>
</dbReference>
<dbReference type="OMA" id="PIFFFHP"/>
<dbReference type="AlphaFoldDB" id="I4EV43"/>
<dbReference type="eggNOG" id="COG1020">
    <property type="taxonomic scope" value="Bacteria"/>
</dbReference>
<dbReference type="PROSITE" id="PS00455">
    <property type="entry name" value="AMP_BINDING"/>
    <property type="match status" value="1"/>
</dbReference>
<dbReference type="STRING" id="477641.MODMU_1819"/>
<dbReference type="KEGG" id="mmar:MODMU_1819"/>
<keyword evidence="6" id="KW-1185">Reference proteome</keyword>
<dbReference type="InterPro" id="IPR020806">
    <property type="entry name" value="PKS_PP-bd"/>
</dbReference>
<dbReference type="SMART" id="SM00823">
    <property type="entry name" value="PKS_PP"/>
    <property type="match status" value="1"/>
</dbReference>
<dbReference type="InterPro" id="IPR045851">
    <property type="entry name" value="AMP-bd_C_sf"/>
</dbReference>
<dbReference type="SUPFAM" id="SSF56801">
    <property type="entry name" value="Acetyl-CoA synthetase-like"/>
    <property type="match status" value="1"/>
</dbReference>
<dbReference type="PANTHER" id="PTHR44845">
    <property type="entry name" value="CARRIER DOMAIN-CONTAINING PROTEIN"/>
    <property type="match status" value="1"/>
</dbReference>
<keyword evidence="5" id="KW-0436">Ligase</keyword>
<evidence type="ECO:0000259" key="4">
    <source>
        <dbReference type="PROSITE" id="PS50075"/>
    </source>
</evidence>